<dbReference type="GO" id="GO:0004252">
    <property type="term" value="F:serine-type endopeptidase activity"/>
    <property type="evidence" value="ECO:0007669"/>
    <property type="project" value="UniProtKB-EC"/>
</dbReference>
<dbReference type="PRINTS" id="PR00862">
    <property type="entry name" value="PROLIGOPTASE"/>
</dbReference>
<dbReference type="OrthoDB" id="9801421at2"/>
<keyword evidence="4" id="KW-0645">Protease</keyword>
<evidence type="ECO:0000256" key="6">
    <source>
        <dbReference type="ARBA" id="ARBA00022825"/>
    </source>
</evidence>
<dbReference type="GO" id="GO:0005829">
    <property type="term" value="C:cytosol"/>
    <property type="evidence" value="ECO:0007669"/>
    <property type="project" value="TreeGrafter"/>
</dbReference>
<dbReference type="GO" id="GO:0070012">
    <property type="term" value="F:oligopeptidase activity"/>
    <property type="evidence" value="ECO:0007669"/>
    <property type="project" value="TreeGrafter"/>
</dbReference>
<evidence type="ECO:0000256" key="7">
    <source>
        <dbReference type="SAM" id="SignalP"/>
    </source>
</evidence>
<sequence precursor="true">MFRVALSIALGLPGLAAFMTAATAAPPGPPKTATVDHVDEYHGVKVRDPYRWLEDDVRTSTEVAAWVEAENKATFGFLETIPERKSIQERLTKLWNYEKYSAPFKGGGRYYFLKNDGLQNQFVLYVQDTLESPPRVLIDPNTWSKDGTVALEDTVFSDDGKYVAYSVQEAGSDWVVWKVMEIDSGKILPDEIRWVKFNSPAWTADSKGFFYGRFSEPKTGEEFQGLNLNQKVYYHRMGQPQDSDVLVFARPDHPDWGFSSEVSEDGRYLVITVHVGTDDKYRVFYKDLLEPYGMPIELIDNFNNEYSFIGNDGQVFYFKTDLNAPLKRVIAIDTRKPGREHWKEIIPQQSVPMTRVGLIGNLFCVSSLKDAVSQVSLFTMDGKFLRNVELPGIGAASGFGGKRTYTETFYTFSSFATPPSTFRYDLITGESRLLRRANVDVDPANFEVKQVFYASKDGTKIPMFITHRKGLVLDGNQPTLLYGYGGFNIPLPPSFSISRIAWMEMGGVFAVANLRGGGEYGEEWHQAGTKLKKQNVFDDFIAAAEWLIANKYTSSKRLAIQGGSNGGLLVGACLTQRPDLFGACLPAVGVMDMLRFQKFTAGRYWVDDYGSSDDPEEFAALFKYSPYHNIKPGTKYPATLVTTADTDDRVVPGHSFKFAAALQAAQAGDAPILIRIETRAGHGAGKPTTKIIEEVADQMAFLVKVFGMSVK</sequence>
<feature type="domain" description="Peptidase S9 prolyl oligopeptidase catalytic" evidence="8">
    <location>
        <begin position="493"/>
        <end position="708"/>
    </location>
</feature>
<evidence type="ECO:0000259" key="9">
    <source>
        <dbReference type="Pfam" id="PF02897"/>
    </source>
</evidence>
<keyword evidence="7" id="KW-0732">Signal</keyword>
<feature type="domain" description="Peptidase S9A N-terminal" evidence="9">
    <location>
        <begin position="30"/>
        <end position="435"/>
    </location>
</feature>
<dbReference type="Proteomes" id="UP000315700">
    <property type="component" value="Chromosome"/>
</dbReference>
<dbReference type="InterPro" id="IPR001375">
    <property type="entry name" value="Peptidase_S9_cat"/>
</dbReference>
<keyword evidence="5 10" id="KW-0378">Hydrolase</keyword>
<name>A0A517SLF9_9PLAN</name>
<dbReference type="FunCoup" id="A0A517SLF9">
    <property type="interactions" value="431"/>
</dbReference>
<evidence type="ECO:0000256" key="1">
    <source>
        <dbReference type="ARBA" id="ARBA00001070"/>
    </source>
</evidence>
<dbReference type="Gene3D" id="3.40.50.1820">
    <property type="entry name" value="alpha/beta hydrolase"/>
    <property type="match status" value="1"/>
</dbReference>
<feature type="signal peptide" evidence="7">
    <location>
        <begin position="1"/>
        <end position="24"/>
    </location>
</feature>
<dbReference type="InterPro" id="IPR002470">
    <property type="entry name" value="Peptidase_S9A"/>
</dbReference>
<accession>A0A517SLF9</accession>
<evidence type="ECO:0000256" key="5">
    <source>
        <dbReference type="ARBA" id="ARBA00022801"/>
    </source>
</evidence>
<gene>
    <name evidence="10" type="primary">f1pep1</name>
    <name evidence="10" type="ORF">Pan44_50140</name>
</gene>
<dbReference type="SUPFAM" id="SSF53474">
    <property type="entry name" value="alpha/beta-Hydrolases"/>
    <property type="match status" value="1"/>
</dbReference>
<dbReference type="InterPro" id="IPR029058">
    <property type="entry name" value="AB_hydrolase_fold"/>
</dbReference>
<protein>
    <recommendedName>
        <fullName evidence="3">prolyl oligopeptidase</fullName>
        <ecNumber evidence="3">3.4.21.26</ecNumber>
    </recommendedName>
</protein>
<dbReference type="AlphaFoldDB" id="A0A517SLF9"/>
<evidence type="ECO:0000313" key="11">
    <source>
        <dbReference type="Proteomes" id="UP000315700"/>
    </source>
</evidence>
<dbReference type="InterPro" id="IPR051167">
    <property type="entry name" value="Prolyl_oligopep/macrocyclase"/>
</dbReference>
<keyword evidence="6" id="KW-0720">Serine protease</keyword>
<dbReference type="SUPFAM" id="SSF50993">
    <property type="entry name" value="Peptidase/esterase 'gauge' domain"/>
    <property type="match status" value="1"/>
</dbReference>
<comment type="catalytic activity">
    <reaction evidence="1">
        <text>Hydrolysis of Pro-|-Xaa &gt;&gt; Ala-|-Xaa in oligopeptides.</text>
        <dbReference type="EC" id="3.4.21.26"/>
    </reaction>
</comment>
<dbReference type="GO" id="GO:0006508">
    <property type="term" value="P:proteolysis"/>
    <property type="evidence" value="ECO:0007669"/>
    <property type="project" value="UniProtKB-KW"/>
</dbReference>
<dbReference type="PANTHER" id="PTHR42881">
    <property type="entry name" value="PROLYL ENDOPEPTIDASE"/>
    <property type="match status" value="1"/>
</dbReference>
<dbReference type="Pfam" id="PF00326">
    <property type="entry name" value="Peptidase_S9"/>
    <property type="match status" value="1"/>
</dbReference>
<reference evidence="10 11" key="1">
    <citation type="submission" date="2019-02" db="EMBL/GenBank/DDBJ databases">
        <title>Deep-cultivation of Planctomycetes and their phenomic and genomic characterization uncovers novel biology.</title>
        <authorList>
            <person name="Wiegand S."/>
            <person name="Jogler M."/>
            <person name="Boedeker C."/>
            <person name="Pinto D."/>
            <person name="Vollmers J."/>
            <person name="Rivas-Marin E."/>
            <person name="Kohn T."/>
            <person name="Peeters S.H."/>
            <person name="Heuer A."/>
            <person name="Rast P."/>
            <person name="Oberbeckmann S."/>
            <person name="Bunk B."/>
            <person name="Jeske O."/>
            <person name="Meyerdierks A."/>
            <person name="Storesund J.E."/>
            <person name="Kallscheuer N."/>
            <person name="Luecker S."/>
            <person name="Lage O.M."/>
            <person name="Pohl T."/>
            <person name="Merkel B.J."/>
            <person name="Hornburger P."/>
            <person name="Mueller R.-W."/>
            <person name="Bruemmer F."/>
            <person name="Labrenz M."/>
            <person name="Spormann A.M."/>
            <person name="Op den Camp H."/>
            <person name="Overmann J."/>
            <person name="Amann R."/>
            <person name="Jetten M.S.M."/>
            <person name="Mascher T."/>
            <person name="Medema M.H."/>
            <person name="Devos D.P."/>
            <person name="Kaster A.-K."/>
            <person name="Ovreas L."/>
            <person name="Rohde M."/>
            <person name="Galperin M.Y."/>
            <person name="Jogler C."/>
        </authorList>
    </citation>
    <scope>NUCLEOTIDE SEQUENCE [LARGE SCALE GENOMIC DNA]</scope>
    <source>
        <strain evidence="10 11">Pan44</strain>
    </source>
</reference>
<evidence type="ECO:0000256" key="2">
    <source>
        <dbReference type="ARBA" id="ARBA00005228"/>
    </source>
</evidence>
<keyword evidence="11" id="KW-1185">Reference proteome</keyword>
<dbReference type="InterPro" id="IPR023302">
    <property type="entry name" value="Pept_S9A_N"/>
</dbReference>
<dbReference type="InParanoid" id="A0A517SLF9"/>
<dbReference type="PROSITE" id="PS00708">
    <property type="entry name" value="PRO_ENDOPEP_SER"/>
    <property type="match status" value="1"/>
</dbReference>
<dbReference type="FunFam" id="2.130.10.120:FF:000001">
    <property type="entry name" value="Prolyl endopeptidase"/>
    <property type="match status" value="1"/>
</dbReference>
<dbReference type="FunFam" id="3.40.50.1820:FF:000005">
    <property type="entry name" value="Prolyl endopeptidase"/>
    <property type="match status" value="1"/>
</dbReference>
<dbReference type="Gene3D" id="2.130.10.120">
    <property type="entry name" value="Prolyl oligopeptidase, N-terminal domain"/>
    <property type="match status" value="1"/>
</dbReference>
<dbReference type="EC" id="3.4.21.26" evidence="3"/>
<evidence type="ECO:0000256" key="3">
    <source>
        <dbReference type="ARBA" id="ARBA00011897"/>
    </source>
</evidence>
<dbReference type="InterPro" id="IPR002471">
    <property type="entry name" value="Pept_S9_AS"/>
</dbReference>
<proteinExistence type="inferred from homology"/>
<evidence type="ECO:0000313" key="10">
    <source>
        <dbReference type="EMBL" id="QDT56951.1"/>
    </source>
</evidence>
<evidence type="ECO:0000256" key="4">
    <source>
        <dbReference type="ARBA" id="ARBA00022670"/>
    </source>
</evidence>
<evidence type="ECO:0000259" key="8">
    <source>
        <dbReference type="Pfam" id="PF00326"/>
    </source>
</evidence>
<dbReference type="EMBL" id="CP036271">
    <property type="protein sequence ID" value="QDT56951.1"/>
    <property type="molecule type" value="Genomic_DNA"/>
</dbReference>
<feature type="chain" id="PRO_5022037785" description="prolyl oligopeptidase" evidence="7">
    <location>
        <begin position="25"/>
        <end position="711"/>
    </location>
</feature>
<dbReference type="PANTHER" id="PTHR42881:SF2">
    <property type="entry name" value="PROLYL ENDOPEPTIDASE"/>
    <property type="match status" value="1"/>
</dbReference>
<organism evidence="10 11">
    <name type="scientific">Caulifigura coniformis</name>
    <dbReference type="NCBI Taxonomy" id="2527983"/>
    <lineage>
        <taxon>Bacteria</taxon>
        <taxon>Pseudomonadati</taxon>
        <taxon>Planctomycetota</taxon>
        <taxon>Planctomycetia</taxon>
        <taxon>Planctomycetales</taxon>
        <taxon>Planctomycetaceae</taxon>
        <taxon>Caulifigura</taxon>
    </lineage>
</organism>
<comment type="similarity">
    <text evidence="2">Belongs to the peptidase S9A family.</text>
</comment>
<dbReference type="Pfam" id="PF02897">
    <property type="entry name" value="Peptidase_S9_N"/>
    <property type="match status" value="1"/>
</dbReference>
<dbReference type="KEGG" id="ccos:Pan44_50140"/>